<dbReference type="InterPro" id="IPR008183">
    <property type="entry name" value="Aldose_1/G6P_1-epimerase"/>
</dbReference>
<accession>A0A512DD37</accession>
<dbReference type="PANTHER" id="PTHR10091:SF0">
    <property type="entry name" value="GALACTOSE MUTAROTASE"/>
    <property type="match status" value="1"/>
</dbReference>
<dbReference type="CDD" id="cd09022">
    <property type="entry name" value="Aldose_epim_Ec_YihR"/>
    <property type="match status" value="1"/>
</dbReference>
<dbReference type="GO" id="GO:0006006">
    <property type="term" value="P:glucose metabolic process"/>
    <property type="evidence" value="ECO:0007669"/>
    <property type="project" value="TreeGrafter"/>
</dbReference>
<dbReference type="SUPFAM" id="SSF74650">
    <property type="entry name" value="Galactose mutarotase-like"/>
    <property type="match status" value="1"/>
</dbReference>
<gene>
    <name evidence="1" type="ORF">CAE01nite_21100</name>
</gene>
<dbReference type="EMBL" id="BJYY01000013">
    <property type="protein sequence ID" value="GEO34385.1"/>
    <property type="molecule type" value="Genomic_DNA"/>
</dbReference>
<comment type="caution">
    <text evidence="1">The sequence shown here is derived from an EMBL/GenBank/DDBJ whole genome shotgun (WGS) entry which is preliminary data.</text>
</comment>
<dbReference type="InterPro" id="IPR011013">
    <property type="entry name" value="Gal_mutarotase_sf_dom"/>
</dbReference>
<dbReference type="Gene3D" id="2.70.98.10">
    <property type="match status" value="1"/>
</dbReference>
<dbReference type="PANTHER" id="PTHR10091">
    <property type="entry name" value="ALDOSE-1-EPIMERASE"/>
    <property type="match status" value="1"/>
</dbReference>
<organism evidence="1 2">
    <name type="scientific">Cellulomonas aerilata</name>
    <dbReference type="NCBI Taxonomy" id="515326"/>
    <lineage>
        <taxon>Bacteria</taxon>
        <taxon>Bacillati</taxon>
        <taxon>Actinomycetota</taxon>
        <taxon>Actinomycetes</taxon>
        <taxon>Micrococcales</taxon>
        <taxon>Cellulomonadaceae</taxon>
        <taxon>Cellulomonas</taxon>
    </lineage>
</organism>
<dbReference type="Proteomes" id="UP000321181">
    <property type="component" value="Unassembled WGS sequence"/>
</dbReference>
<evidence type="ECO:0000313" key="1">
    <source>
        <dbReference type="EMBL" id="GEO34385.1"/>
    </source>
</evidence>
<name>A0A512DD37_9CELL</name>
<protein>
    <submittedName>
        <fullName evidence="1">Aldose 1-epimerase</fullName>
    </submittedName>
</protein>
<dbReference type="InterPro" id="IPR037480">
    <property type="entry name" value="YihR-like"/>
</dbReference>
<sequence length="324" mass="35236">MGTVRAHVGPRDYRDGVTTTVPSKAAPTGVQYRIRHDDHAATVTEVGATLREYAVGGRDVVHPFPEDALPPAGNGAVLVPWPNRLRDGRYTYEGVDYQLPINEPDRMTSLHGLGNWQRWTATEHTHTSVTLELALVPTPGYPFPVRLTITYALSDDGLRVDLVATNEGDRTAPYGTGFHPWLSPNGADLDDCTLRLDAATKVTVDDRLLPTGTEPAARKFDFRTPSTLRDVALDDAYVDVVRDEQGLAWIQLAAPDGRTAAVWMDGSMDTFQVCTGDELIPVANRTGVAAEPMSCIADAFRTGERLVHLAPGQSHTVTWGATLL</sequence>
<reference evidence="1 2" key="1">
    <citation type="submission" date="2019-07" db="EMBL/GenBank/DDBJ databases">
        <title>Whole genome shotgun sequence of Cellulomonas aerilata NBRC 106308.</title>
        <authorList>
            <person name="Hosoyama A."/>
            <person name="Uohara A."/>
            <person name="Ohji S."/>
            <person name="Ichikawa N."/>
        </authorList>
    </citation>
    <scope>NUCLEOTIDE SEQUENCE [LARGE SCALE GENOMIC DNA]</scope>
    <source>
        <strain evidence="1 2">NBRC 106308</strain>
    </source>
</reference>
<evidence type="ECO:0000313" key="2">
    <source>
        <dbReference type="Proteomes" id="UP000321181"/>
    </source>
</evidence>
<dbReference type="AlphaFoldDB" id="A0A512DD37"/>
<dbReference type="GO" id="GO:0004034">
    <property type="term" value="F:aldose 1-epimerase activity"/>
    <property type="evidence" value="ECO:0007669"/>
    <property type="project" value="TreeGrafter"/>
</dbReference>
<keyword evidence="2" id="KW-1185">Reference proteome</keyword>
<dbReference type="InterPro" id="IPR014718">
    <property type="entry name" value="GH-type_carb-bd"/>
</dbReference>
<dbReference type="GO" id="GO:0033499">
    <property type="term" value="P:galactose catabolic process via UDP-galactose, Leloir pathway"/>
    <property type="evidence" value="ECO:0007669"/>
    <property type="project" value="TreeGrafter"/>
</dbReference>
<proteinExistence type="predicted"/>
<dbReference type="GO" id="GO:0030246">
    <property type="term" value="F:carbohydrate binding"/>
    <property type="evidence" value="ECO:0007669"/>
    <property type="project" value="InterPro"/>
</dbReference>
<dbReference type="Pfam" id="PF01263">
    <property type="entry name" value="Aldose_epim"/>
    <property type="match status" value="1"/>
</dbReference>